<feature type="compositionally biased region" description="Low complexity" evidence="1">
    <location>
        <begin position="247"/>
        <end position="264"/>
    </location>
</feature>
<feature type="compositionally biased region" description="Basic and acidic residues" evidence="1">
    <location>
        <begin position="351"/>
        <end position="373"/>
    </location>
</feature>
<feature type="compositionally biased region" description="Gly residues" evidence="1">
    <location>
        <begin position="439"/>
        <end position="449"/>
    </location>
</feature>
<dbReference type="AlphaFoldDB" id="A0A139AQZ4"/>
<protein>
    <submittedName>
        <fullName evidence="2">Uncharacterized protein</fullName>
    </submittedName>
</protein>
<feature type="region of interest" description="Disordered" evidence="1">
    <location>
        <begin position="236"/>
        <end position="265"/>
    </location>
</feature>
<evidence type="ECO:0000256" key="1">
    <source>
        <dbReference type="SAM" id="MobiDB-lite"/>
    </source>
</evidence>
<feature type="compositionally biased region" description="Low complexity" evidence="1">
    <location>
        <begin position="379"/>
        <end position="392"/>
    </location>
</feature>
<dbReference type="EMBL" id="KQ965739">
    <property type="protein sequence ID" value="KXS19177.1"/>
    <property type="molecule type" value="Genomic_DNA"/>
</dbReference>
<evidence type="ECO:0000313" key="3">
    <source>
        <dbReference type="Proteomes" id="UP000070544"/>
    </source>
</evidence>
<feature type="compositionally biased region" description="Low complexity" evidence="1">
    <location>
        <begin position="42"/>
        <end position="53"/>
    </location>
</feature>
<reference evidence="2 3" key="1">
    <citation type="journal article" date="2015" name="Genome Biol. Evol.">
        <title>Phylogenomic analyses indicate that early fungi evolved digesting cell walls of algal ancestors of land plants.</title>
        <authorList>
            <person name="Chang Y."/>
            <person name="Wang S."/>
            <person name="Sekimoto S."/>
            <person name="Aerts A.L."/>
            <person name="Choi C."/>
            <person name="Clum A."/>
            <person name="LaButti K.M."/>
            <person name="Lindquist E.A."/>
            <person name="Yee Ngan C."/>
            <person name="Ohm R.A."/>
            <person name="Salamov A.A."/>
            <person name="Grigoriev I.V."/>
            <person name="Spatafora J.W."/>
            <person name="Berbee M.L."/>
        </authorList>
    </citation>
    <scope>NUCLEOTIDE SEQUENCE [LARGE SCALE GENOMIC DNA]</scope>
    <source>
        <strain evidence="2 3">JEL478</strain>
    </source>
</reference>
<evidence type="ECO:0000313" key="2">
    <source>
        <dbReference type="EMBL" id="KXS19177.1"/>
    </source>
</evidence>
<feature type="region of interest" description="Disordered" evidence="1">
    <location>
        <begin position="93"/>
        <end position="166"/>
    </location>
</feature>
<proteinExistence type="predicted"/>
<feature type="compositionally biased region" description="Polar residues" evidence="1">
    <location>
        <begin position="139"/>
        <end position="152"/>
    </location>
</feature>
<dbReference type="STRING" id="1344416.A0A139AQZ4"/>
<feature type="compositionally biased region" description="Pro residues" evidence="1">
    <location>
        <begin position="396"/>
        <end position="406"/>
    </location>
</feature>
<organism evidence="2 3">
    <name type="scientific">Gonapodya prolifera (strain JEL478)</name>
    <name type="common">Monoblepharis prolifera</name>
    <dbReference type="NCBI Taxonomy" id="1344416"/>
    <lineage>
        <taxon>Eukaryota</taxon>
        <taxon>Fungi</taxon>
        <taxon>Fungi incertae sedis</taxon>
        <taxon>Chytridiomycota</taxon>
        <taxon>Chytridiomycota incertae sedis</taxon>
        <taxon>Monoblepharidomycetes</taxon>
        <taxon>Monoblepharidales</taxon>
        <taxon>Gonapodyaceae</taxon>
        <taxon>Gonapodya</taxon>
    </lineage>
</organism>
<sequence length="509" mass="52567">MGNPVPDLYEFSPTAQKPAQAGASSGLNGQRGMDGGAGSAGSGAASGMVAPAGNRTGSTQSPYPPVAGTGAARPQGHRSAHVRSLVHLAGSALPSHSRFSGPTLRHPPTSTPHNHTRPLTRAQPTETPTAPVPVPRTGAGQNLRSTSPSRTPTLRPRGSASGSLHIPRTHLIPTCHVFETDGSPWTFPAPAPASNPDSASSISAWLDRPYQPLSLAASIAAIATSAAAAASAAAMVSGSGGSGDNIPTSTSTATPSTSASTHTPNLTSTRRLELFFAALARLREASVSVAASMSADHGDDAEDNEPITAEEGTSFPPPGWWGPPPPLPLSRGLTDEGGDVNGVHESAQSEARSRRERERDRERFRVRERDRAGRLSLDSSAGGSFAASGTSSRVAPRPPTRQPPGLVPTNMLPETRSLFPRSSNARSARELEGPRAGADVGGGGGGTRGGMRAQYPAPVGRRSVATAESDEQTPLLWSGATSDTWELAEHPPIPNLELYDEGLRPRDQG</sequence>
<name>A0A139AQZ4_GONPJ</name>
<feature type="region of interest" description="Disordered" evidence="1">
    <location>
        <begin position="1"/>
        <end position="80"/>
    </location>
</feature>
<accession>A0A139AQZ4</accession>
<feature type="region of interest" description="Disordered" evidence="1">
    <location>
        <begin position="293"/>
        <end position="509"/>
    </location>
</feature>
<gene>
    <name evidence="2" type="ORF">M427DRAFT_67313</name>
</gene>
<feature type="compositionally biased region" description="Gly residues" evidence="1">
    <location>
        <begin position="32"/>
        <end position="41"/>
    </location>
</feature>
<dbReference type="Proteomes" id="UP000070544">
    <property type="component" value="Unassembled WGS sequence"/>
</dbReference>
<feature type="compositionally biased region" description="Pro residues" evidence="1">
    <location>
        <begin position="315"/>
        <end position="328"/>
    </location>
</feature>
<feature type="compositionally biased region" description="Polar residues" evidence="1">
    <location>
        <begin position="13"/>
        <end position="28"/>
    </location>
</feature>
<keyword evidence="3" id="KW-1185">Reference proteome</keyword>